<dbReference type="InterPro" id="IPR029044">
    <property type="entry name" value="Nucleotide-diphossugar_trans"/>
</dbReference>
<organism evidence="2 3">
    <name type="scientific">Oceanospirillum multiglobuliferum</name>
    <dbReference type="NCBI Taxonomy" id="64969"/>
    <lineage>
        <taxon>Bacteria</taxon>
        <taxon>Pseudomonadati</taxon>
        <taxon>Pseudomonadota</taxon>
        <taxon>Gammaproteobacteria</taxon>
        <taxon>Oceanospirillales</taxon>
        <taxon>Oceanospirillaceae</taxon>
        <taxon>Oceanospirillum</taxon>
    </lineage>
</organism>
<dbReference type="Gene3D" id="3.90.550.10">
    <property type="entry name" value="Spore Coat Polysaccharide Biosynthesis Protein SpsA, Chain A"/>
    <property type="match status" value="1"/>
</dbReference>
<dbReference type="PANTHER" id="PTHR43685:SF11">
    <property type="entry name" value="GLYCOSYLTRANSFERASE TAGX-RELATED"/>
    <property type="match status" value="1"/>
</dbReference>
<dbReference type="Proteomes" id="UP000191418">
    <property type="component" value="Unassembled WGS sequence"/>
</dbReference>
<gene>
    <name evidence="2" type="ORF">BTE48_03935</name>
</gene>
<dbReference type="Pfam" id="PF00535">
    <property type="entry name" value="Glycos_transf_2"/>
    <property type="match status" value="1"/>
</dbReference>
<dbReference type="RefSeq" id="WP_169917387.1">
    <property type="nucleotide sequence ID" value="NZ_MTSM01000003.1"/>
</dbReference>
<keyword evidence="3" id="KW-1185">Reference proteome</keyword>
<evidence type="ECO:0000313" key="3">
    <source>
        <dbReference type="Proteomes" id="UP000191418"/>
    </source>
</evidence>
<accession>A0A1V4T7K5</accession>
<comment type="caution">
    <text evidence="2">The sequence shown here is derived from an EMBL/GenBank/DDBJ whole genome shotgun (WGS) entry which is preliminary data.</text>
</comment>
<feature type="domain" description="Glycosyltransferase 2-like" evidence="1">
    <location>
        <begin position="15"/>
        <end position="132"/>
    </location>
</feature>
<sequence length="1026" mass="117394">MISEPKKAIKAPLVSVLTRTKDRTSLLKRAALSVAEQTYENIELVIVNDGGVNVSEKEIITHITKHKRAEDIKLTVINLSENIGRSAAANKALDLAKGQYLIFLDDDDWINPDHISKLVNKLESNKSYIAAYSDTACVPSYQEKDNIIRIYSTPYSENALLASNFMPIHSVLFRSEAIKLGCQFDSELPTYEDWHFWLQIANHGLFLHVPGVSAFYSGEHSGIGFLDNKKDYFLENALFFKKSIPFLSPQQIASLQYSYREFNKLSTYNNKLEAEIDQYKSMKDIIAQKHAELIELNNTLKKEHNRIISIIERIELSAINNTDSINKAIGINSDIVNRNSSINTESIHKIIHNQSTDIKKSLLSLENSNTEKTNATISKIESLILEQAELSHKNTTERLESQKALLDSLFHILRTTNQRIEGIDYKISALEKKGLIQITKRLISKTKTLIKLAINGDLKSIKERTARNFPKFSGLIRKIKNRNKSILKSTENNIVKTFEPVQEATGNTEIEQKRPCINIVTPRHTLYIANLLKKHLDFFGFNVEHIVDSSETNFTDDLYIVIAPQICEKLPGTYIAYQLEQTVSTRWFTEKYYNILEHSFAILDYSKDNIKYIQENSNIHYKQMYYVPISNNSDQYLYSTEEKEYDVVFYGDPNNERRRQFLDAISGKYRTLIISEVFGEELYDKLSKGKILVNIHYYENALLETTRLYEALSLGMTIVSESSSDIGRHQNIANNITITPIGDIDSMIDAIQGLLENYNKKTVCLPDDIENFRFYLGRMLIGTGLIDSSFSPLLPSPVSKQDLASGVGLSLPESWERNESFCVDFPEKVAFPGLRHLDGWKGCALSYKYLAQQAISHQLQHIEIFEDDVSLTQENRTSWEKAKLIFHKLEFTEQHCDLLSGILADVSDNTKVIAVLSVDNKEYAVIDRMISAVCNYYGEHPIKLMSNWDDKNDNINTNTMDRYLESSQFRVLVPLPFIAGHKPEKSSTLWNFKNNTYDEMIAKSEKKLLNKVKIYKESNSVKEIKL</sequence>
<name>A0A1V4T7K5_9GAMM</name>
<dbReference type="PANTHER" id="PTHR43685">
    <property type="entry name" value="GLYCOSYLTRANSFERASE"/>
    <property type="match status" value="1"/>
</dbReference>
<dbReference type="AlphaFoldDB" id="A0A1V4T7K5"/>
<evidence type="ECO:0000313" key="2">
    <source>
        <dbReference type="EMBL" id="OPX56581.1"/>
    </source>
</evidence>
<dbReference type="SUPFAM" id="SSF53448">
    <property type="entry name" value="Nucleotide-diphospho-sugar transferases"/>
    <property type="match status" value="1"/>
</dbReference>
<protein>
    <recommendedName>
        <fullName evidence="1">Glycosyltransferase 2-like domain-containing protein</fullName>
    </recommendedName>
</protein>
<proteinExistence type="predicted"/>
<reference evidence="2 3" key="1">
    <citation type="submission" date="2017-01" db="EMBL/GenBank/DDBJ databases">
        <title>Genome Sequencing of a Marine Spirillum, Oceanospirillum multiglobuliferum ATCC 33336, from Japan.</title>
        <authorList>
            <person name="Carney J.G."/>
            <person name="Trachtenberg A.M."/>
            <person name="Rheaume B.A."/>
            <person name="Linnane J.D."/>
            <person name="Pitts N.L."/>
            <person name="Mykles D.L."/>
            <person name="Maclea K.S."/>
        </authorList>
    </citation>
    <scope>NUCLEOTIDE SEQUENCE [LARGE SCALE GENOMIC DNA]</scope>
    <source>
        <strain evidence="2 3">ATCC 33336</strain>
    </source>
</reference>
<dbReference type="InterPro" id="IPR001173">
    <property type="entry name" value="Glyco_trans_2-like"/>
</dbReference>
<dbReference type="STRING" id="64969.SAMN02745127_01775"/>
<dbReference type="InterPro" id="IPR050834">
    <property type="entry name" value="Glycosyltransf_2"/>
</dbReference>
<evidence type="ECO:0000259" key="1">
    <source>
        <dbReference type="Pfam" id="PF00535"/>
    </source>
</evidence>
<dbReference type="EMBL" id="MTSM01000003">
    <property type="protein sequence ID" value="OPX56581.1"/>
    <property type="molecule type" value="Genomic_DNA"/>
</dbReference>